<dbReference type="Gene3D" id="1.20.58.160">
    <property type="match status" value="1"/>
</dbReference>
<evidence type="ECO:0000256" key="3">
    <source>
        <dbReference type="ARBA" id="ARBA00022927"/>
    </source>
</evidence>
<protein>
    <submittedName>
        <fullName evidence="7">TOM1L2 protein</fullName>
    </submittedName>
</protein>
<feature type="region of interest" description="Disordered" evidence="4">
    <location>
        <begin position="484"/>
        <end position="505"/>
    </location>
</feature>
<dbReference type="PANTHER" id="PTHR13856">
    <property type="entry name" value="VHS DOMAIN CONTAINING PROTEIN FAMILY"/>
    <property type="match status" value="1"/>
</dbReference>
<dbReference type="OrthoDB" id="2018246at2759"/>
<dbReference type="GO" id="GO:0005768">
    <property type="term" value="C:endosome"/>
    <property type="evidence" value="ECO:0007669"/>
    <property type="project" value="TreeGrafter"/>
</dbReference>
<accession>A0A8K0F0Z9</accession>
<dbReference type="GO" id="GO:0007165">
    <property type="term" value="P:signal transduction"/>
    <property type="evidence" value="ECO:0007669"/>
    <property type="project" value="TreeGrafter"/>
</dbReference>
<keyword evidence="8" id="KW-1185">Reference proteome</keyword>
<dbReference type="EMBL" id="OV696694">
    <property type="protein sequence ID" value="CAH1273461.1"/>
    <property type="molecule type" value="Genomic_DNA"/>
</dbReference>
<feature type="domain" description="VHS" evidence="5">
    <location>
        <begin position="20"/>
        <end position="151"/>
    </location>
</feature>
<gene>
    <name evidence="7" type="primary">TOM1L2</name>
    <name evidence="7" type="ORF">BLAG_LOCUS24803</name>
</gene>
<name>A0A8K0F0Z9_BRALA</name>
<comment type="similarity">
    <text evidence="1">Belongs to the TOM1 family.</text>
</comment>
<dbReference type="Pfam" id="PF00790">
    <property type="entry name" value="VHS"/>
    <property type="match status" value="1"/>
</dbReference>
<dbReference type="PROSITE" id="PS50909">
    <property type="entry name" value="GAT"/>
    <property type="match status" value="1"/>
</dbReference>
<evidence type="ECO:0000256" key="4">
    <source>
        <dbReference type="SAM" id="MobiDB-lite"/>
    </source>
</evidence>
<evidence type="ECO:0000259" key="5">
    <source>
        <dbReference type="PROSITE" id="PS50179"/>
    </source>
</evidence>
<dbReference type="CDD" id="cd03565">
    <property type="entry name" value="VHS_Tom1_like"/>
    <property type="match status" value="1"/>
</dbReference>
<dbReference type="AlphaFoldDB" id="A0A8K0F0Z9"/>
<organism evidence="7 8">
    <name type="scientific">Branchiostoma lanceolatum</name>
    <name type="common">Common lancelet</name>
    <name type="synonym">Amphioxus lanceolatum</name>
    <dbReference type="NCBI Taxonomy" id="7740"/>
    <lineage>
        <taxon>Eukaryota</taxon>
        <taxon>Metazoa</taxon>
        <taxon>Chordata</taxon>
        <taxon>Cephalochordata</taxon>
        <taxon>Leptocardii</taxon>
        <taxon>Amphioxiformes</taxon>
        <taxon>Branchiostomatidae</taxon>
        <taxon>Branchiostoma</taxon>
    </lineage>
</organism>
<sequence length="569" mass="61554">MSFFGGSPFSTQVGQRIEQSTDATLGSENWALMMEICDIINETDEGPKDALKAIKRRLQTKGNHKVLMLTLTVLETCVKNCGHRFHVLVANKDFVNEMVKIIQPKNNPSTTLQERVLSLIQTMSDAFRNYPDLQGVVQVHEELRSKGVEFPMTDLDNLAPIHTPERVSVTAAPAQHPVSPPPQQPPQQQQQAQQNPPGSPGAIGALQGPINPTPEQLGKLRSELDVVEGNTKVMSEMLTEMTPGQEDPADLELLHELNRTCHAMQQRIVELIDKVANEEVTGELLRINDDLNNVFLRFERFERYRTGKTGQPSTTAPAVAATAGGPTAVTGGAPPVNAAPMGSFPPPPSYRESQSAEPQTDTLIDLGPDISPGGPPPLQPAAAGLQQQLAGLSITSSSISSTLNATPTVTAQNTAGRDDDEFDMFAQTRGKSMEESRRGGSTYEDISHSGDLMSGGLARAVNTKSNPNQPHAQPLDEVEKWLEQSDLPQSPGAAPQEEEDVEPVTSAEFDRFLEERAKAADTLPDLNSLPEVPAHPINPTSTGAPAPAIPPRRGRQMQMEESENTLFGL</sequence>
<feature type="region of interest" description="Disordered" evidence="4">
    <location>
        <begin position="307"/>
        <end position="384"/>
    </location>
</feature>
<dbReference type="SUPFAM" id="SSF48464">
    <property type="entry name" value="ENTH/VHS domain"/>
    <property type="match status" value="1"/>
</dbReference>
<dbReference type="SUPFAM" id="SSF89009">
    <property type="entry name" value="GAT-like domain"/>
    <property type="match status" value="1"/>
</dbReference>
<dbReference type="PROSITE" id="PS50179">
    <property type="entry name" value="VHS"/>
    <property type="match status" value="1"/>
</dbReference>
<dbReference type="PIRSF" id="PIRSF036948">
    <property type="entry name" value="TOM1"/>
    <property type="match status" value="1"/>
</dbReference>
<dbReference type="GO" id="GO:0016020">
    <property type="term" value="C:membrane"/>
    <property type="evidence" value="ECO:0007669"/>
    <property type="project" value="TreeGrafter"/>
</dbReference>
<dbReference type="InterPro" id="IPR008942">
    <property type="entry name" value="ENTH_VHS"/>
</dbReference>
<dbReference type="Gene3D" id="1.25.40.90">
    <property type="match status" value="1"/>
</dbReference>
<keyword evidence="2" id="KW-0813">Transport</keyword>
<dbReference type="SMART" id="SM00288">
    <property type="entry name" value="VHS"/>
    <property type="match status" value="1"/>
</dbReference>
<feature type="region of interest" description="Disordered" evidence="4">
    <location>
        <begin position="518"/>
        <end position="569"/>
    </location>
</feature>
<dbReference type="InterPro" id="IPR004152">
    <property type="entry name" value="GAT_dom"/>
</dbReference>
<evidence type="ECO:0000256" key="1">
    <source>
        <dbReference type="ARBA" id="ARBA00007708"/>
    </source>
</evidence>
<dbReference type="GO" id="GO:0043130">
    <property type="term" value="F:ubiquitin binding"/>
    <property type="evidence" value="ECO:0007669"/>
    <property type="project" value="InterPro"/>
</dbReference>
<dbReference type="InterPro" id="IPR014645">
    <property type="entry name" value="TOM1"/>
</dbReference>
<dbReference type="GO" id="GO:0035091">
    <property type="term" value="F:phosphatidylinositol binding"/>
    <property type="evidence" value="ECO:0007669"/>
    <property type="project" value="InterPro"/>
</dbReference>
<dbReference type="Pfam" id="PF03127">
    <property type="entry name" value="GAT"/>
    <property type="match status" value="1"/>
</dbReference>
<evidence type="ECO:0000313" key="7">
    <source>
        <dbReference type="EMBL" id="CAH1273461.1"/>
    </source>
</evidence>
<evidence type="ECO:0000259" key="6">
    <source>
        <dbReference type="PROSITE" id="PS50909"/>
    </source>
</evidence>
<dbReference type="InterPro" id="IPR038425">
    <property type="entry name" value="GAT_sf"/>
</dbReference>
<proteinExistence type="inferred from homology"/>
<reference evidence="7" key="1">
    <citation type="submission" date="2022-01" db="EMBL/GenBank/DDBJ databases">
        <authorList>
            <person name="Braso-Vives M."/>
        </authorList>
    </citation>
    <scope>NUCLEOTIDE SEQUENCE</scope>
</reference>
<feature type="region of interest" description="Disordered" evidence="4">
    <location>
        <begin position="430"/>
        <end position="450"/>
    </location>
</feature>
<keyword evidence="3" id="KW-0653">Protein transport</keyword>
<feature type="compositionally biased region" description="Polar residues" evidence="4">
    <location>
        <begin position="351"/>
        <end position="362"/>
    </location>
</feature>
<dbReference type="PANTHER" id="PTHR13856:SF137">
    <property type="entry name" value="GH05942P"/>
    <property type="match status" value="1"/>
</dbReference>
<dbReference type="GO" id="GO:0015031">
    <property type="term" value="P:protein transport"/>
    <property type="evidence" value="ECO:0007669"/>
    <property type="project" value="UniProtKB-KW"/>
</dbReference>
<feature type="domain" description="GAT" evidence="6">
    <location>
        <begin position="215"/>
        <end position="303"/>
    </location>
</feature>
<dbReference type="GO" id="GO:0030276">
    <property type="term" value="F:clathrin binding"/>
    <property type="evidence" value="ECO:0007669"/>
    <property type="project" value="TreeGrafter"/>
</dbReference>
<feature type="compositionally biased region" description="Low complexity" evidence="4">
    <location>
        <begin position="186"/>
        <end position="202"/>
    </location>
</feature>
<dbReference type="Proteomes" id="UP000838412">
    <property type="component" value="Chromosome 9"/>
</dbReference>
<evidence type="ECO:0000256" key="2">
    <source>
        <dbReference type="ARBA" id="ARBA00022448"/>
    </source>
</evidence>
<dbReference type="FunFam" id="1.20.58.160:FF:000001">
    <property type="entry name" value="TOM1-like protein 2 isoform X1"/>
    <property type="match status" value="1"/>
</dbReference>
<evidence type="ECO:0000313" key="8">
    <source>
        <dbReference type="Proteomes" id="UP000838412"/>
    </source>
</evidence>
<dbReference type="InterPro" id="IPR002014">
    <property type="entry name" value="VHS_dom"/>
</dbReference>
<feature type="compositionally biased region" description="Low complexity" evidence="4">
    <location>
        <begin position="314"/>
        <end position="336"/>
    </location>
</feature>
<feature type="region of interest" description="Disordered" evidence="4">
    <location>
        <begin position="170"/>
        <end position="216"/>
    </location>
</feature>